<dbReference type="EMBL" id="CP092620">
    <property type="protein sequence ID" value="UMM14583.1"/>
    <property type="molecule type" value="Genomic_DNA"/>
</dbReference>
<proteinExistence type="predicted"/>
<evidence type="ECO:0000313" key="2">
    <source>
        <dbReference type="Proteomes" id="UP000829354"/>
    </source>
</evidence>
<reference evidence="1 2" key="1">
    <citation type="submission" date="2022-04" db="EMBL/GenBank/DDBJ databases">
        <title>Chromosome-level reference genomes for two strains of Caenorhabditis briggsae: an improved platform for comparative genomics.</title>
        <authorList>
            <person name="Stevens L."/>
            <person name="Andersen E."/>
        </authorList>
    </citation>
    <scope>NUCLEOTIDE SEQUENCE [LARGE SCALE GENOMIC DNA]</scope>
    <source>
        <strain evidence="1">VX34</strain>
        <tissue evidence="1">Whole-organism</tissue>
    </source>
</reference>
<sequence>MRILVTKTELEEKIRKMTNTERVFWYAEWFLQEQKRNIMINNAREVSLASVRLHPPYIRRVVHRPPIQNPTTRRYTVVKSTQGVVKHIPTVNLSDSE</sequence>
<dbReference type="AlphaFoldDB" id="A0AAE9J5I3"/>
<dbReference type="Proteomes" id="UP000829354">
    <property type="component" value="Chromosome I"/>
</dbReference>
<name>A0AAE9J5I3_CAEBR</name>
<accession>A0AAE9J5I3</accession>
<protein>
    <submittedName>
        <fullName evidence="1">Uncharacterized protein</fullName>
    </submittedName>
</protein>
<keyword evidence="2" id="KW-1185">Reference proteome</keyword>
<gene>
    <name evidence="1" type="ORF">L5515_002323</name>
</gene>
<organism evidence="1 2">
    <name type="scientific">Caenorhabditis briggsae</name>
    <dbReference type="NCBI Taxonomy" id="6238"/>
    <lineage>
        <taxon>Eukaryota</taxon>
        <taxon>Metazoa</taxon>
        <taxon>Ecdysozoa</taxon>
        <taxon>Nematoda</taxon>
        <taxon>Chromadorea</taxon>
        <taxon>Rhabditida</taxon>
        <taxon>Rhabditina</taxon>
        <taxon>Rhabditomorpha</taxon>
        <taxon>Rhabditoidea</taxon>
        <taxon>Rhabditidae</taxon>
        <taxon>Peloderinae</taxon>
        <taxon>Caenorhabditis</taxon>
    </lineage>
</organism>
<evidence type="ECO:0000313" key="1">
    <source>
        <dbReference type="EMBL" id="UMM14583.1"/>
    </source>
</evidence>